<sequence>MPPIVKVMSFIISWTQQICRYKIKITRRKHYVIS</sequence>
<dbReference type="AlphaFoldDB" id="A8S216"/>
<proteinExistence type="predicted"/>
<organism evidence="1 2">
    <name type="scientific">Enterocloster bolteae (strain ATCC BAA-613 / DSM 15670 / CCUG 46953 / JCM 12243 / WAL 16351)</name>
    <name type="common">Clostridium bolteae</name>
    <dbReference type="NCBI Taxonomy" id="411902"/>
    <lineage>
        <taxon>Bacteria</taxon>
        <taxon>Bacillati</taxon>
        <taxon>Bacillota</taxon>
        <taxon>Clostridia</taxon>
        <taxon>Lachnospirales</taxon>
        <taxon>Lachnospiraceae</taxon>
        <taxon>Enterocloster</taxon>
    </lineage>
</organism>
<gene>
    <name evidence="1" type="ORF">CLOBOL_06241</name>
</gene>
<accession>A8S216</accession>
<comment type="caution">
    <text evidence="1">The sequence shown here is derived from an EMBL/GenBank/DDBJ whole genome shotgun (WGS) entry which is preliminary data.</text>
</comment>
<protein>
    <submittedName>
        <fullName evidence="1">Uncharacterized protein</fullName>
    </submittedName>
</protein>
<dbReference type="EMBL" id="ABCC02000047">
    <property type="protein sequence ID" value="EDP13676.1"/>
    <property type="molecule type" value="Genomic_DNA"/>
</dbReference>
<evidence type="ECO:0000313" key="2">
    <source>
        <dbReference type="Proteomes" id="UP000005396"/>
    </source>
</evidence>
<evidence type="ECO:0000313" key="1">
    <source>
        <dbReference type="EMBL" id="EDP13676.1"/>
    </source>
</evidence>
<dbReference type="Proteomes" id="UP000005396">
    <property type="component" value="Unassembled WGS sequence"/>
</dbReference>
<reference evidence="1 2" key="2">
    <citation type="submission" date="2007-09" db="EMBL/GenBank/DDBJ databases">
        <title>Draft genome sequence of Clostridium bolteae (ATCC BAA-613).</title>
        <authorList>
            <person name="Sudarsanam P."/>
            <person name="Ley R."/>
            <person name="Guruge J."/>
            <person name="Turnbaugh P.J."/>
            <person name="Mahowald M."/>
            <person name="Liep D."/>
            <person name="Gordon J."/>
        </authorList>
    </citation>
    <scope>NUCLEOTIDE SEQUENCE [LARGE SCALE GENOMIC DNA]</scope>
    <source>
        <strain evidence="2">ATCC BAA-613 / DSM 15670 / CCUG 46953 / JCM 12243 / WAL 16351</strain>
    </source>
</reference>
<dbReference type="HOGENOM" id="CLU_3372986_0_0_9"/>
<dbReference type="PaxDb" id="411902-CLOBOL_06241"/>
<reference evidence="1 2" key="1">
    <citation type="submission" date="2007-08" db="EMBL/GenBank/DDBJ databases">
        <authorList>
            <person name="Fulton L."/>
            <person name="Clifton S."/>
            <person name="Fulton B."/>
            <person name="Xu J."/>
            <person name="Minx P."/>
            <person name="Pepin K.H."/>
            <person name="Johnson M."/>
            <person name="Thiruvilangam P."/>
            <person name="Bhonagiri V."/>
            <person name="Nash W.E."/>
            <person name="Mardis E.R."/>
            <person name="Wilson R.K."/>
        </authorList>
    </citation>
    <scope>NUCLEOTIDE SEQUENCE [LARGE SCALE GENOMIC DNA]</scope>
    <source>
        <strain evidence="2">ATCC BAA-613 / DSM 15670 / CCUG 46953 / JCM 12243 / WAL 16351</strain>
    </source>
</reference>
<name>A8S216_ENTBW</name>